<dbReference type="EMBL" id="JBBMFD010000029">
    <property type="protein sequence ID" value="MEQ2441545.1"/>
    <property type="molecule type" value="Genomic_DNA"/>
</dbReference>
<proteinExistence type="predicted"/>
<keyword evidence="1" id="KW-0378">Hydrolase</keyword>
<comment type="caution">
    <text evidence="1">The sequence shown here is derived from an EMBL/GenBank/DDBJ whole genome shotgun (WGS) entry which is preliminary data.</text>
</comment>
<organism evidence="1 2">
    <name type="scientific">Solibaculum intestinale</name>
    <dbReference type="NCBI Taxonomy" id="3133165"/>
    <lineage>
        <taxon>Bacteria</taxon>
        <taxon>Bacillati</taxon>
        <taxon>Bacillota</taxon>
        <taxon>Clostridia</taxon>
        <taxon>Eubacteriales</taxon>
        <taxon>Oscillospiraceae</taxon>
        <taxon>Solibaculum</taxon>
    </lineage>
</organism>
<accession>A0ABV1E2L4</accession>
<evidence type="ECO:0000313" key="1">
    <source>
        <dbReference type="EMBL" id="MEQ2441545.1"/>
    </source>
</evidence>
<protein>
    <submittedName>
        <fullName evidence="1">Histidine phosphatase family protein</fullName>
        <ecNumber evidence="1">3.1.3.-</ecNumber>
    </submittedName>
</protein>
<reference evidence="1 2" key="1">
    <citation type="submission" date="2024-03" db="EMBL/GenBank/DDBJ databases">
        <title>Human intestinal bacterial collection.</title>
        <authorList>
            <person name="Pauvert C."/>
            <person name="Hitch T.C.A."/>
            <person name="Clavel T."/>
        </authorList>
    </citation>
    <scope>NUCLEOTIDE SEQUENCE [LARGE SCALE GENOMIC DNA]</scope>
    <source>
        <strain evidence="1 2">CLA-JM-H44</strain>
    </source>
</reference>
<dbReference type="PANTHER" id="PTHR48100:SF1">
    <property type="entry name" value="HISTIDINE PHOSPHATASE FAMILY PROTEIN-RELATED"/>
    <property type="match status" value="1"/>
</dbReference>
<dbReference type="EC" id="3.1.3.-" evidence="1"/>
<dbReference type="Pfam" id="PF00300">
    <property type="entry name" value="His_Phos_1"/>
    <property type="match status" value="1"/>
</dbReference>
<dbReference type="InterPro" id="IPR050275">
    <property type="entry name" value="PGM_Phosphatase"/>
</dbReference>
<dbReference type="InterPro" id="IPR013078">
    <property type="entry name" value="His_Pase_superF_clade-1"/>
</dbReference>
<dbReference type="PIRSF" id="PIRSF000709">
    <property type="entry name" value="6PFK_2-Ptase"/>
    <property type="match status" value="1"/>
</dbReference>
<dbReference type="SMART" id="SM00855">
    <property type="entry name" value="PGAM"/>
    <property type="match status" value="1"/>
</dbReference>
<dbReference type="InterPro" id="IPR029033">
    <property type="entry name" value="His_PPase_superfam"/>
</dbReference>
<evidence type="ECO:0000313" key="2">
    <source>
        <dbReference type="Proteomes" id="UP001489509"/>
    </source>
</evidence>
<gene>
    <name evidence="1" type="ORF">WMO26_11970</name>
</gene>
<name>A0ABV1E2L4_9FIRM</name>
<dbReference type="Proteomes" id="UP001489509">
    <property type="component" value="Unassembled WGS sequence"/>
</dbReference>
<dbReference type="PANTHER" id="PTHR48100">
    <property type="entry name" value="BROAD-SPECIFICITY PHOSPHATASE YOR283W-RELATED"/>
    <property type="match status" value="1"/>
</dbReference>
<dbReference type="CDD" id="cd07067">
    <property type="entry name" value="HP_PGM_like"/>
    <property type="match status" value="1"/>
</dbReference>
<dbReference type="Gene3D" id="3.40.50.1240">
    <property type="entry name" value="Phosphoglycerate mutase-like"/>
    <property type="match status" value="1"/>
</dbReference>
<dbReference type="RefSeq" id="WP_349220695.1">
    <property type="nucleotide sequence ID" value="NZ_JBBMFD010000029.1"/>
</dbReference>
<sequence>MKRLVLVRHGKMEHPAGMEITAGWSNMPLSRKGRRQANLVSQAIAVMLGDHSFEFFSSDLLRASQTAQIIGQKLGSKPIITHMLREQSNGQAAEMLPQEARLLELPRKGDPLDWIVYPGAESRRMLFNRITGYLHRIDKLVEGTVLVVTHADVVNAAICWWLGLPVETFAQVDFRINRGGITDLRLSKEGTPVLYRHNSTAHLR</sequence>
<dbReference type="GO" id="GO:0016787">
    <property type="term" value="F:hydrolase activity"/>
    <property type="evidence" value="ECO:0007669"/>
    <property type="project" value="UniProtKB-KW"/>
</dbReference>
<keyword evidence="2" id="KW-1185">Reference proteome</keyword>
<dbReference type="SUPFAM" id="SSF53254">
    <property type="entry name" value="Phosphoglycerate mutase-like"/>
    <property type="match status" value="1"/>
</dbReference>